<dbReference type="CDD" id="cd00761">
    <property type="entry name" value="Glyco_tranf_GTA_type"/>
    <property type="match status" value="1"/>
</dbReference>
<dbReference type="InterPro" id="IPR029044">
    <property type="entry name" value="Nucleotide-diphossugar_trans"/>
</dbReference>
<sequence>MKRVSICIATCNRNEMLRRCLLSISQAELSDKYEYFVVVVDNNDQPVSEEIVNYFKGSMECVYDWEGIPGIPFARNRALKNALELGADFIAFIDDDEWVEPSWLINMVASIDKEGVDVVSGGVNQERDGKIYRKRYFERIEPRYIAETDNVIFKKWLAKKLAFDEDFAQTGGSDAMFFRRAIELGARIESCPTAVVTEEMPVLRQGMAWRLQRHFRYGLTHCMIERKLEYGASSLFLFCRAVSLLPIGLGESLVKLFIKGPEEAKEGVDRMMRGVGSLSYFLGIRYNEYKR</sequence>
<reference evidence="5" key="1">
    <citation type="submission" date="2023-07" db="EMBL/GenBank/DDBJ databases">
        <title>Marinobacter sp. chi1 genome sequencing and assembly.</title>
        <authorList>
            <person name="Park S."/>
        </authorList>
    </citation>
    <scope>NUCLEOTIDE SEQUENCE</scope>
    <source>
        <strain evidence="5">Chi1</strain>
    </source>
</reference>
<keyword evidence="3 5" id="KW-0808">Transferase</keyword>
<keyword evidence="6" id="KW-1185">Reference proteome</keyword>
<evidence type="ECO:0000256" key="2">
    <source>
        <dbReference type="ARBA" id="ARBA00022676"/>
    </source>
</evidence>
<dbReference type="Gene3D" id="3.90.550.10">
    <property type="entry name" value="Spore Coat Polysaccharide Biosynthesis Protein SpsA, Chain A"/>
    <property type="match status" value="1"/>
</dbReference>
<proteinExistence type="inferred from homology"/>
<dbReference type="Pfam" id="PF00535">
    <property type="entry name" value="Glycos_transf_2"/>
    <property type="match status" value="1"/>
</dbReference>
<gene>
    <name evidence="5" type="ORF">QVZ43_01155</name>
</gene>
<dbReference type="RefSeq" id="WP_302908544.1">
    <property type="nucleotide sequence ID" value="NZ_JAUMIS010000001.1"/>
</dbReference>
<comment type="caution">
    <text evidence="5">The sequence shown here is derived from an EMBL/GenBank/DDBJ whole genome shotgun (WGS) entry which is preliminary data.</text>
</comment>
<name>A0ABT8VWD5_9GAMM</name>
<evidence type="ECO:0000313" key="6">
    <source>
        <dbReference type="Proteomes" id="UP001168640"/>
    </source>
</evidence>
<evidence type="ECO:0000259" key="4">
    <source>
        <dbReference type="Pfam" id="PF00535"/>
    </source>
</evidence>
<dbReference type="SUPFAM" id="SSF53448">
    <property type="entry name" value="Nucleotide-diphospho-sugar transferases"/>
    <property type="match status" value="1"/>
</dbReference>
<dbReference type="EMBL" id="JAUMIS010000001">
    <property type="protein sequence ID" value="MDO3720305.1"/>
    <property type="molecule type" value="Genomic_DNA"/>
</dbReference>
<feature type="domain" description="Glycosyltransferase 2-like" evidence="4">
    <location>
        <begin position="5"/>
        <end position="137"/>
    </location>
</feature>
<dbReference type="PANTHER" id="PTHR43179:SF12">
    <property type="entry name" value="GALACTOFURANOSYLTRANSFERASE GLFT2"/>
    <property type="match status" value="1"/>
</dbReference>
<protein>
    <submittedName>
        <fullName evidence="5">Glycosyltransferase family A protein</fullName>
        <ecNumber evidence="5">2.4.-.-</ecNumber>
    </submittedName>
</protein>
<dbReference type="EC" id="2.4.-.-" evidence="5"/>
<dbReference type="PANTHER" id="PTHR43179">
    <property type="entry name" value="RHAMNOSYLTRANSFERASE WBBL"/>
    <property type="match status" value="1"/>
</dbReference>
<dbReference type="GO" id="GO:0016757">
    <property type="term" value="F:glycosyltransferase activity"/>
    <property type="evidence" value="ECO:0007669"/>
    <property type="project" value="UniProtKB-KW"/>
</dbReference>
<evidence type="ECO:0000313" key="5">
    <source>
        <dbReference type="EMBL" id="MDO3720305.1"/>
    </source>
</evidence>
<accession>A0ABT8VWD5</accession>
<dbReference type="Proteomes" id="UP001168640">
    <property type="component" value="Unassembled WGS sequence"/>
</dbReference>
<organism evidence="5 6">
    <name type="scientific">Marinobacter suaedae</name>
    <dbReference type="NCBI Taxonomy" id="3057675"/>
    <lineage>
        <taxon>Bacteria</taxon>
        <taxon>Pseudomonadati</taxon>
        <taxon>Pseudomonadota</taxon>
        <taxon>Gammaproteobacteria</taxon>
        <taxon>Pseudomonadales</taxon>
        <taxon>Marinobacteraceae</taxon>
        <taxon>Marinobacter</taxon>
    </lineage>
</organism>
<evidence type="ECO:0000256" key="3">
    <source>
        <dbReference type="ARBA" id="ARBA00022679"/>
    </source>
</evidence>
<comment type="similarity">
    <text evidence="1">Belongs to the glycosyltransferase 2 family.</text>
</comment>
<dbReference type="InterPro" id="IPR001173">
    <property type="entry name" value="Glyco_trans_2-like"/>
</dbReference>
<evidence type="ECO:0000256" key="1">
    <source>
        <dbReference type="ARBA" id="ARBA00006739"/>
    </source>
</evidence>
<keyword evidence="2 5" id="KW-0328">Glycosyltransferase</keyword>